<organism evidence="2 3">
    <name type="scientific">Fulvimonas yonginensis</name>
    <dbReference type="NCBI Taxonomy" id="1495200"/>
    <lineage>
        <taxon>Bacteria</taxon>
        <taxon>Pseudomonadati</taxon>
        <taxon>Pseudomonadota</taxon>
        <taxon>Gammaproteobacteria</taxon>
        <taxon>Lysobacterales</taxon>
        <taxon>Rhodanobacteraceae</taxon>
        <taxon>Fulvimonas</taxon>
    </lineage>
</organism>
<reference evidence="2 3" key="1">
    <citation type="journal article" date="2014" name="Int. J. Syst. Evol. Microbiol.">
        <title>Fulvimonas yonginensis sp. nov., isolated from greenhouse soil, and emended description of the genus Fulvimonas.</title>
        <authorList>
            <person name="Ahn J.H."/>
            <person name="Kim S.J."/>
            <person name="Weon H.Y."/>
            <person name="Hong S.B."/>
            <person name="Seok S.J."/>
            <person name="Kwon S.W."/>
        </authorList>
    </citation>
    <scope>NUCLEOTIDE SEQUENCE [LARGE SCALE GENOMIC DNA]</scope>
    <source>
        <strain evidence="2 3">KACC 16952</strain>
    </source>
</reference>
<dbReference type="PROSITE" id="PS50075">
    <property type="entry name" value="CARRIER"/>
    <property type="match status" value="1"/>
</dbReference>
<dbReference type="Proteomes" id="UP001381174">
    <property type="component" value="Unassembled WGS sequence"/>
</dbReference>
<protein>
    <submittedName>
        <fullName evidence="2">Acyl carrier protein</fullName>
    </submittedName>
</protein>
<dbReference type="Pfam" id="PF00550">
    <property type="entry name" value="PP-binding"/>
    <property type="match status" value="1"/>
</dbReference>
<comment type="caution">
    <text evidence="2">The sequence shown here is derived from an EMBL/GenBank/DDBJ whole genome shotgun (WGS) entry which is preliminary data.</text>
</comment>
<evidence type="ECO:0000313" key="2">
    <source>
        <dbReference type="EMBL" id="MEI7037404.1"/>
    </source>
</evidence>
<name>A0ABU8JDS6_9GAMM</name>
<feature type="domain" description="Carrier" evidence="1">
    <location>
        <begin position="8"/>
        <end position="83"/>
    </location>
</feature>
<dbReference type="InterPro" id="IPR009081">
    <property type="entry name" value="PP-bd_ACP"/>
</dbReference>
<accession>A0ABU8JDS6</accession>
<dbReference type="EMBL" id="JBBBNY010000008">
    <property type="protein sequence ID" value="MEI7037404.1"/>
    <property type="molecule type" value="Genomic_DNA"/>
</dbReference>
<dbReference type="Gene3D" id="1.10.1200.10">
    <property type="entry name" value="ACP-like"/>
    <property type="match status" value="1"/>
</dbReference>
<dbReference type="InterPro" id="IPR036736">
    <property type="entry name" value="ACP-like_sf"/>
</dbReference>
<proteinExistence type="predicted"/>
<sequence length="94" mass="10073">MNQPLSDEAIREQVFAIITRQAHVEPGALRPDATLKDLGVGSLEAIELIFDIEEHFDIVFPDTQASFDSDTVQNLLNAVKAALEAKPGGAEAAA</sequence>
<dbReference type="RefSeq" id="WP_336808034.1">
    <property type="nucleotide sequence ID" value="NZ_JBBBNY010000008.1"/>
</dbReference>
<gene>
    <name evidence="2" type="ORF">WAT24_11605</name>
</gene>
<evidence type="ECO:0000259" key="1">
    <source>
        <dbReference type="PROSITE" id="PS50075"/>
    </source>
</evidence>
<keyword evidence="3" id="KW-1185">Reference proteome</keyword>
<dbReference type="SUPFAM" id="SSF47336">
    <property type="entry name" value="ACP-like"/>
    <property type="match status" value="1"/>
</dbReference>
<evidence type="ECO:0000313" key="3">
    <source>
        <dbReference type="Proteomes" id="UP001381174"/>
    </source>
</evidence>